<sequence length="58" mass="5919">MVLGCSALPPPLPCCLPPRLRGNGRPVASQEPSPSGRSSSSRRRMSMREAAAAGGGVT</sequence>
<protein>
    <submittedName>
        <fullName evidence="2">Uncharacterized protein</fullName>
    </submittedName>
</protein>
<evidence type="ECO:0000313" key="2">
    <source>
        <dbReference type="EMBL" id="JAD33770.1"/>
    </source>
</evidence>
<organism evidence="2">
    <name type="scientific">Arundo donax</name>
    <name type="common">Giant reed</name>
    <name type="synonym">Donax arundinaceus</name>
    <dbReference type="NCBI Taxonomy" id="35708"/>
    <lineage>
        <taxon>Eukaryota</taxon>
        <taxon>Viridiplantae</taxon>
        <taxon>Streptophyta</taxon>
        <taxon>Embryophyta</taxon>
        <taxon>Tracheophyta</taxon>
        <taxon>Spermatophyta</taxon>
        <taxon>Magnoliopsida</taxon>
        <taxon>Liliopsida</taxon>
        <taxon>Poales</taxon>
        <taxon>Poaceae</taxon>
        <taxon>PACMAD clade</taxon>
        <taxon>Arundinoideae</taxon>
        <taxon>Arundineae</taxon>
        <taxon>Arundo</taxon>
    </lineage>
</organism>
<dbReference type="EMBL" id="GBRH01264125">
    <property type="protein sequence ID" value="JAD33770.1"/>
    <property type="molecule type" value="Transcribed_RNA"/>
</dbReference>
<proteinExistence type="predicted"/>
<feature type="compositionally biased region" description="Low complexity" evidence="1">
    <location>
        <begin position="28"/>
        <end position="39"/>
    </location>
</feature>
<dbReference type="AlphaFoldDB" id="A0A0A8ZAL5"/>
<evidence type="ECO:0000256" key="1">
    <source>
        <dbReference type="SAM" id="MobiDB-lite"/>
    </source>
</evidence>
<reference evidence="2" key="1">
    <citation type="submission" date="2014-09" db="EMBL/GenBank/DDBJ databases">
        <authorList>
            <person name="Magalhaes I.L.F."/>
            <person name="Oliveira U."/>
            <person name="Santos F.R."/>
            <person name="Vidigal T.H.D.A."/>
            <person name="Brescovit A.D."/>
            <person name="Santos A.J."/>
        </authorList>
    </citation>
    <scope>NUCLEOTIDE SEQUENCE</scope>
    <source>
        <tissue evidence="2">Shoot tissue taken approximately 20 cm above the soil surface</tissue>
    </source>
</reference>
<accession>A0A0A8ZAL5</accession>
<feature type="region of interest" description="Disordered" evidence="1">
    <location>
        <begin position="1"/>
        <end position="58"/>
    </location>
</feature>
<name>A0A0A8ZAL5_ARUDO</name>
<reference evidence="2" key="2">
    <citation type="journal article" date="2015" name="Data Brief">
        <title>Shoot transcriptome of the giant reed, Arundo donax.</title>
        <authorList>
            <person name="Barrero R.A."/>
            <person name="Guerrero F.D."/>
            <person name="Moolhuijzen P."/>
            <person name="Goolsby J.A."/>
            <person name="Tidwell J."/>
            <person name="Bellgard S.E."/>
            <person name="Bellgard M.I."/>
        </authorList>
    </citation>
    <scope>NUCLEOTIDE SEQUENCE</scope>
    <source>
        <tissue evidence="2">Shoot tissue taken approximately 20 cm above the soil surface</tissue>
    </source>
</reference>